<evidence type="ECO:0000256" key="1">
    <source>
        <dbReference type="ARBA" id="ARBA00009437"/>
    </source>
</evidence>
<dbReference type="Pfam" id="PF00126">
    <property type="entry name" value="HTH_1"/>
    <property type="match status" value="2"/>
</dbReference>
<dbReference type="CDD" id="cd05466">
    <property type="entry name" value="PBP2_LTTR_substrate"/>
    <property type="match status" value="1"/>
</dbReference>
<keyword evidence="7" id="KW-1185">Reference proteome</keyword>
<dbReference type="InterPro" id="IPR036388">
    <property type="entry name" value="WH-like_DNA-bd_sf"/>
</dbReference>
<dbReference type="PANTHER" id="PTHR30126">
    <property type="entry name" value="HTH-TYPE TRANSCRIPTIONAL REGULATOR"/>
    <property type="match status" value="1"/>
</dbReference>
<evidence type="ECO:0000256" key="2">
    <source>
        <dbReference type="ARBA" id="ARBA00023015"/>
    </source>
</evidence>
<dbReference type="InterPro" id="IPR036390">
    <property type="entry name" value="WH_DNA-bd_sf"/>
</dbReference>
<reference evidence="7" key="1">
    <citation type="submission" date="2016-01" db="EMBL/GenBank/DDBJ databases">
        <authorList>
            <person name="Regsiter A."/>
            <person name="william w."/>
        </authorList>
    </citation>
    <scope>NUCLEOTIDE SEQUENCE [LARGE SCALE GENOMIC DNA]</scope>
    <source>
        <strain evidence="7">CFBP 6623</strain>
    </source>
</reference>
<evidence type="ECO:0000313" key="6">
    <source>
        <dbReference type="EMBL" id="CUX55774.1"/>
    </source>
</evidence>
<evidence type="ECO:0000313" key="7">
    <source>
        <dbReference type="Proteomes" id="UP000191988"/>
    </source>
</evidence>
<protein>
    <submittedName>
        <fullName evidence="6">LysR family transcriptional regulator</fullName>
    </submittedName>
</protein>
<organism evidence="6 7">
    <name type="scientific">Agrobacterium tomkonis CFBP 6623</name>
    <dbReference type="NCBI Taxonomy" id="1183432"/>
    <lineage>
        <taxon>Bacteria</taxon>
        <taxon>Pseudomonadati</taxon>
        <taxon>Pseudomonadota</taxon>
        <taxon>Alphaproteobacteria</taxon>
        <taxon>Hyphomicrobiales</taxon>
        <taxon>Rhizobiaceae</taxon>
        <taxon>Rhizobium/Agrobacterium group</taxon>
        <taxon>Agrobacterium</taxon>
        <taxon>Agrobacterium tumefaciens complex</taxon>
    </lineage>
</organism>
<name>A0A1S7RQB9_9HYPH</name>
<dbReference type="InterPro" id="IPR000847">
    <property type="entry name" value="LysR_HTH_N"/>
</dbReference>
<dbReference type="SUPFAM" id="SSF53850">
    <property type="entry name" value="Periplasmic binding protein-like II"/>
    <property type="match status" value="1"/>
</dbReference>
<dbReference type="RefSeq" id="WP_046802205.1">
    <property type="nucleotide sequence ID" value="NZ_LT009724.1"/>
</dbReference>
<dbReference type="EMBL" id="FBWK01000050">
    <property type="protein sequence ID" value="CUX55774.1"/>
    <property type="molecule type" value="Genomic_DNA"/>
</dbReference>
<sequence length="406" mass="44737">MPEWEGQDEAWAVKVSTILLCDQVVRLGGIHLASKATGIPVSTVSDAVSRLETALSVKLFVQGAKGLILTAEGGRLSPYLAQATHEIFAIHGACGDDHANDIYQRSVSLIALFRFVDILESGSIRKSALRLQIGQPQLTRMMAMLEENLGVRLFERTRSGSRASPEGLRVSPHVHKLRDIWAALDSTSALRFKRHLRHWSFGGIPPATTDSPTAIILARVAANWARRFDTPLLMQPGLADSLLEGLEQQRYDAVLVDMPVNNSRLRSREVLRSHLSCFLQHEAPELADTYSPSQMREAILKYPLVLPSRASGLRQTAESFLEHLLGPTWLSKVQLIEIDSIPVAVQLIVGHGYCSILPSGVGITSPKVTKIPLPMTFSVPLLLAWRADDRGTDMAQRVLQLLDMTN</sequence>
<dbReference type="PRINTS" id="PR00039">
    <property type="entry name" value="HTHLYSR"/>
</dbReference>
<keyword evidence="3" id="KW-0238">DNA-binding</keyword>
<dbReference type="SUPFAM" id="SSF46785">
    <property type="entry name" value="Winged helix' DNA-binding domain"/>
    <property type="match status" value="2"/>
</dbReference>
<gene>
    <name evidence="6" type="ORF">AGR3A_Lc140202</name>
</gene>
<evidence type="ECO:0000259" key="5">
    <source>
        <dbReference type="PROSITE" id="PS50931"/>
    </source>
</evidence>
<feature type="domain" description="HTH lysR-type" evidence="5">
    <location>
        <begin position="115"/>
        <end position="164"/>
    </location>
</feature>
<dbReference type="GO" id="GO:0003700">
    <property type="term" value="F:DNA-binding transcription factor activity"/>
    <property type="evidence" value="ECO:0007669"/>
    <property type="project" value="InterPro"/>
</dbReference>
<dbReference type="Gene3D" id="1.10.10.10">
    <property type="entry name" value="Winged helix-like DNA-binding domain superfamily/Winged helix DNA-binding domain"/>
    <property type="match status" value="2"/>
</dbReference>
<evidence type="ECO:0000256" key="3">
    <source>
        <dbReference type="ARBA" id="ARBA00023125"/>
    </source>
</evidence>
<dbReference type="PANTHER" id="PTHR30126:SF40">
    <property type="entry name" value="HTH-TYPE TRANSCRIPTIONAL REGULATOR GLTR"/>
    <property type="match status" value="1"/>
</dbReference>
<keyword evidence="4" id="KW-0804">Transcription</keyword>
<comment type="similarity">
    <text evidence="1">Belongs to the LysR transcriptional regulatory family.</text>
</comment>
<proteinExistence type="inferred from homology"/>
<dbReference type="AlphaFoldDB" id="A0A1S7RQB9"/>
<dbReference type="PROSITE" id="PS50931">
    <property type="entry name" value="HTH_LYSR"/>
    <property type="match status" value="2"/>
</dbReference>
<feature type="domain" description="HTH lysR-type" evidence="5">
    <location>
        <begin position="22"/>
        <end position="70"/>
    </location>
</feature>
<accession>A0A1S7RQB9</accession>
<evidence type="ECO:0000256" key="4">
    <source>
        <dbReference type="ARBA" id="ARBA00023163"/>
    </source>
</evidence>
<dbReference type="Proteomes" id="UP000191988">
    <property type="component" value="Unassembled WGS sequence"/>
</dbReference>
<dbReference type="GO" id="GO:0000976">
    <property type="term" value="F:transcription cis-regulatory region binding"/>
    <property type="evidence" value="ECO:0007669"/>
    <property type="project" value="TreeGrafter"/>
</dbReference>
<dbReference type="STRING" id="1183432.AGR3A_Lc140202"/>
<dbReference type="Pfam" id="PF03466">
    <property type="entry name" value="LysR_substrate"/>
    <property type="match status" value="1"/>
</dbReference>
<dbReference type="Gene3D" id="3.40.190.290">
    <property type="match status" value="1"/>
</dbReference>
<dbReference type="InterPro" id="IPR005119">
    <property type="entry name" value="LysR_subst-bd"/>
</dbReference>
<keyword evidence="2" id="KW-0805">Transcription regulation</keyword>